<evidence type="ECO:0000256" key="4">
    <source>
        <dbReference type="PIRSR" id="PIRSR000185-1"/>
    </source>
</evidence>
<dbReference type="SMART" id="SM00839">
    <property type="entry name" value="ELFV_dehydrog"/>
    <property type="match status" value="1"/>
</dbReference>
<feature type="binding site" evidence="5">
    <location>
        <position position="234"/>
    </location>
    <ligand>
        <name>NAD(+)</name>
        <dbReference type="ChEBI" id="CHEBI:57540"/>
    </ligand>
</feature>
<dbReference type="SUPFAM" id="SSF53223">
    <property type="entry name" value="Aminoacid dehydrogenase-like, N-terminal domain"/>
    <property type="match status" value="1"/>
</dbReference>
<comment type="similarity">
    <text evidence="1 3 7">Belongs to the Glu/Leu/Phe/Val dehydrogenases family.</text>
</comment>
<dbReference type="GO" id="GO:0000166">
    <property type="term" value="F:nucleotide binding"/>
    <property type="evidence" value="ECO:0007669"/>
    <property type="project" value="UniProtKB-KW"/>
</dbReference>
<feature type="domain" description="Glutamate/phenylalanine/leucine/valine/L-tryptophan dehydrogenase C-terminal" evidence="8">
    <location>
        <begin position="196"/>
        <end position="427"/>
    </location>
</feature>
<dbReference type="Gene3D" id="1.10.8.1210">
    <property type="match status" value="1"/>
</dbReference>
<dbReference type="CDD" id="cd01076">
    <property type="entry name" value="NAD_bind_1_Glu_DH"/>
    <property type="match status" value="1"/>
</dbReference>
<dbReference type="GO" id="GO:0004352">
    <property type="term" value="F:glutamate dehydrogenase (NAD+) activity"/>
    <property type="evidence" value="ECO:0007669"/>
    <property type="project" value="TreeGrafter"/>
</dbReference>
<dbReference type="SUPFAM" id="SSF51735">
    <property type="entry name" value="NAD(P)-binding Rossmann-fold domains"/>
    <property type="match status" value="1"/>
</dbReference>
<dbReference type="STRING" id="669502.SSDC_01365"/>
<feature type="active site" description="Proton donor" evidence="4">
    <location>
        <position position="119"/>
    </location>
</feature>
<dbReference type="HOGENOM" id="CLU_025763_1_2_4"/>
<dbReference type="PIRSF" id="PIRSF000185">
    <property type="entry name" value="Glu_DH"/>
    <property type="match status" value="1"/>
</dbReference>
<protein>
    <recommendedName>
        <fullName evidence="3">Glutamate dehydrogenase</fullName>
    </recommendedName>
</protein>
<evidence type="ECO:0000313" key="10">
    <source>
        <dbReference type="Proteomes" id="UP000015216"/>
    </source>
</evidence>
<dbReference type="EMBL" id="CP003468">
    <property type="protein sequence ID" value="AGS06962.1"/>
    <property type="molecule type" value="Genomic_DNA"/>
</dbReference>
<gene>
    <name evidence="9" type="primary">gdhA</name>
    <name evidence="9" type="ORF">SSDC_01365</name>
</gene>
<accession>S5R177</accession>
<dbReference type="GeneID" id="301553144"/>
<dbReference type="AlphaFoldDB" id="S5R177"/>
<dbReference type="InterPro" id="IPR036291">
    <property type="entry name" value="NAD(P)-bd_dom_sf"/>
</dbReference>
<dbReference type="InterPro" id="IPR046346">
    <property type="entry name" value="Aminoacid_DH-like_N_sf"/>
</dbReference>
<keyword evidence="10" id="KW-1185">Reference proteome</keyword>
<name>S5R177_9PROT</name>
<dbReference type="Gene3D" id="3.40.50.10860">
    <property type="entry name" value="Leucine Dehydrogenase, chain A, domain 1"/>
    <property type="match status" value="1"/>
</dbReference>
<dbReference type="PANTHER" id="PTHR11606">
    <property type="entry name" value="GLUTAMATE DEHYDROGENASE"/>
    <property type="match status" value="1"/>
</dbReference>
<evidence type="ECO:0000256" key="7">
    <source>
        <dbReference type="RuleBase" id="RU004417"/>
    </source>
</evidence>
<keyword evidence="5" id="KW-0547">Nucleotide-binding</keyword>
<dbReference type="RefSeq" id="WP_020915537.1">
    <property type="nucleotide sequence ID" value="NC_021885.1"/>
</dbReference>
<dbReference type="InterPro" id="IPR014362">
    <property type="entry name" value="Glu_DH"/>
</dbReference>
<organism evidence="9 10">
    <name type="scientific">Candidatus Profftella armatura</name>
    <dbReference type="NCBI Taxonomy" id="669502"/>
    <lineage>
        <taxon>Bacteria</taxon>
        <taxon>Pseudomonadati</taxon>
        <taxon>Pseudomonadota</taxon>
        <taxon>Betaproteobacteria</taxon>
        <taxon>Candidatus Profftella</taxon>
    </lineage>
</organism>
<evidence type="ECO:0000259" key="8">
    <source>
        <dbReference type="SMART" id="SM00839"/>
    </source>
</evidence>
<dbReference type="InterPro" id="IPR006096">
    <property type="entry name" value="Glu/Leu/Phe/Val/Trp_DH_C"/>
</dbReference>
<dbReference type="InterPro" id="IPR033922">
    <property type="entry name" value="NAD_bind_Glu_DH"/>
</dbReference>
<dbReference type="PATRIC" id="fig|669502.6.peg.266"/>
<dbReference type="GO" id="GO:0006538">
    <property type="term" value="P:L-glutamate catabolic process"/>
    <property type="evidence" value="ECO:0007669"/>
    <property type="project" value="TreeGrafter"/>
</dbReference>
<evidence type="ECO:0000256" key="2">
    <source>
        <dbReference type="ARBA" id="ARBA00023002"/>
    </source>
</evidence>
<feature type="binding site" evidence="5">
    <location>
        <position position="107"/>
    </location>
    <ligand>
        <name>substrate</name>
    </ligand>
</feature>
<sequence length="430" mass="47582">MSKFTDNSRPSYLSQNDLGPWGVYLQQIDRVTPYLGSLSRWIEILKHPKKILIVDVPIEHDNGEVFHYEGYRVQHNILRGPGKGGVRFHPDVTLSEIIALSGWMTIKNAAVNIPYGGAKGGIRVNPKNLSNNELMRLTRRYTNEISSIIGLNKDIPAPDVGTDMQIMSWMMDTYSTKKNYTIPGIVTGKPISIGGSFGRQKATGRGVFIIGSKIASKINLNIINSKISIQGFGNVGSVAANLFFKAGAKIVAIQDDKTTIYNPNGFNIPKLQKYVTFTRSIKDFNEGEKINDSKEFWSIPCDILIPAAIEDQITINNANNVTAKIILEGANGPTTTEADDILRDKGIILAPDVITNAGGVIVSYFEWVQNLSNLLWTEQEINLRLNNIICNAFNAIWELANTKKVSLRTAAFIIGCTRVLQAHKTRGLYV</sequence>
<feature type="binding site" evidence="5">
    <location>
        <position position="83"/>
    </location>
    <ligand>
        <name>substrate</name>
    </ligand>
</feature>
<keyword evidence="5" id="KW-0520">NAD</keyword>
<dbReference type="Pfam" id="PF00208">
    <property type="entry name" value="ELFV_dehydrog"/>
    <property type="match status" value="1"/>
</dbReference>
<dbReference type="InterPro" id="IPR033524">
    <property type="entry name" value="Glu/Leu/Phe/Val_DH_AS"/>
</dbReference>
<evidence type="ECO:0000256" key="3">
    <source>
        <dbReference type="PIRNR" id="PIRNR000185"/>
    </source>
</evidence>
<evidence type="ECO:0000313" key="9">
    <source>
        <dbReference type="EMBL" id="AGS06962.1"/>
    </source>
</evidence>
<keyword evidence="2 3" id="KW-0560">Oxidoreductase</keyword>
<evidence type="ECO:0000256" key="1">
    <source>
        <dbReference type="ARBA" id="ARBA00006382"/>
    </source>
</evidence>
<dbReference type="PROSITE" id="PS00074">
    <property type="entry name" value="GLFV_DEHYDROGENASE"/>
    <property type="match status" value="1"/>
</dbReference>
<feature type="binding site" evidence="5">
    <location>
        <position position="363"/>
    </location>
    <ligand>
        <name>substrate</name>
    </ligand>
</feature>
<proteinExistence type="inferred from homology"/>
<reference evidence="9 10" key="1">
    <citation type="journal article" date="2013" name="Curr. Biol.">
        <title>Defensive bacteriome symbiont with a drastically reduced genome.</title>
        <authorList>
            <person name="Nakabachi A."/>
            <person name="Ueoka R."/>
            <person name="Oshima K."/>
            <person name="Teta R."/>
            <person name="Mangoni A."/>
            <person name="Gurgui M."/>
            <person name="Oldham N.J."/>
            <person name="van Echten-Deckert G."/>
            <person name="Okamura K."/>
            <person name="Yamamoto K."/>
            <person name="Inoue H."/>
            <person name="Ohkuma M."/>
            <person name="Hongoh Y."/>
            <person name="Miyagishima S.Y."/>
            <person name="Hattori M."/>
            <person name="Piel J."/>
            <person name="Fukatsu T."/>
        </authorList>
    </citation>
    <scope>NUCLEOTIDE SEQUENCE [LARGE SCALE GENOMIC DNA]</scope>
    <source>
        <strain evidence="9 10">DC</strain>
    </source>
</reference>
<evidence type="ECO:0000256" key="5">
    <source>
        <dbReference type="PIRSR" id="PIRSR000185-2"/>
    </source>
</evidence>
<dbReference type="PANTHER" id="PTHR11606:SF13">
    <property type="entry name" value="GLUTAMATE DEHYDROGENASE 1, MITOCHONDRIAL"/>
    <property type="match status" value="1"/>
</dbReference>
<dbReference type="Pfam" id="PF02812">
    <property type="entry name" value="ELFV_dehydrog_N"/>
    <property type="match status" value="1"/>
</dbReference>
<dbReference type="Proteomes" id="UP000015216">
    <property type="component" value="Chromosome"/>
</dbReference>
<dbReference type="PRINTS" id="PR00082">
    <property type="entry name" value="GLFDHDRGNASE"/>
</dbReference>
<feature type="site" description="Important for catalysis" evidence="6">
    <location>
        <position position="159"/>
    </location>
</feature>
<dbReference type="eggNOG" id="COG0334">
    <property type="taxonomic scope" value="Bacteria"/>
</dbReference>
<evidence type="ECO:0000256" key="6">
    <source>
        <dbReference type="PIRSR" id="PIRSR000185-3"/>
    </source>
</evidence>
<feature type="binding site" evidence="5">
    <location>
        <position position="203"/>
    </location>
    <ligand>
        <name>NAD(+)</name>
        <dbReference type="ChEBI" id="CHEBI:57540"/>
    </ligand>
</feature>
<dbReference type="Gene3D" id="3.40.50.720">
    <property type="entry name" value="NAD(P)-binding Rossmann-like Domain"/>
    <property type="match status" value="1"/>
</dbReference>
<dbReference type="InterPro" id="IPR006095">
    <property type="entry name" value="Glu/Leu/Phe/Val/Trp_DH"/>
</dbReference>
<dbReference type="InterPro" id="IPR006097">
    <property type="entry name" value="Glu/Leu/Phe/Val/Trp_DH_dimer"/>
</dbReference>
<dbReference type="OrthoDB" id="9803297at2"/>
<dbReference type="KEGG" id="ssdc:SSDC_01365"/>